<feature type="region of interest" description="Disordered" evidence="1">
    <location>
        <begin position="1"/>
        <end position="100"/>
    </location>
</feature>
<dbReference type="OrthoDB" id="1877767at2759"/>
<feature type="compositionally biased region" description="Acidic residues" evidence="1">
    <location>
        <begin position="343"/>
        <end position="383"/>
    </location>
</feature>
<dbReference type="KEGG" id="ela:UCREL1_6714"/>
<feature type="compositionally biased region" description="Basic residues" evidence="1">
    <location>
        <begin position="246"/>
        <end position="264"/>
    </location>
</feature>
<feature type="compositionally biased region" description="Low complexity" evidence="1">
    <location>
        <begin position="1"/>
        <end position="20"/>
    </location>
</feature>
<dbReference type="HOGENOM" id="CLU_721660_0_0_1"/>
<reference evidence="4" key="1">
    <citation type="journal article" date="2013" name="Genome Announc.">
        <title>Draft genome sequence of the grapevine dieback fungus Eutypa lata UCR-EL1.</title>
        <authorList>
            <person name="Blanco-Ulate B."/>
            <person name="Rolshausen P.E."/>
            <person name="Cantu D."/>
        </authorList>
    </citation>
    <scope>NUCLEOTIDE SEQUENCE [LARGE SCALE GENOMIC DNA]</scope>
    <source>
        <strain evidence="4">UCR-EL1</strain>
    </source>
</reference>
<dbReference type="Pfam" id="PF10419">
    <property type="entry name" value="TFIIIC_sub6"/>
    <property type="match status" value="1"/>
</dbReference>
<sequence>MANAQIGVGAAAAAHRASLAPEDESEWENVISNIRTDYHDKPLTETERVRHRSGNPNSNGGDGDGEDDDEQGAQQLNRSPAAAEDNLARNSAEPDTAEASEKVQIMELHSPNPVISYKGRVYQGQWSRHVGTELLMTRHDDDNPLPAVRHLDHGVDLLAASCARITVMQKELEHKDPNSTQQNAKFTPEEREALSKIPKPDTKPTLARTNQGNFLAKLIALKKRKGEKDEVPVLVNGHVRDLWVKGSHRGRGRGRPRGRRRGRGKGAGILHQEVFPGRRPTLESITELPDSTPTPKRWDDLSNANGSTDGGEGGSSDVENENAMEVDEGSDEAGYSDDGSIAVEEEEEEEEEENGQEDEDGSGVDGQSDDEDSDGDEMDVDED</sequence>
<evidence type="ECO:0000313" key="4">
    <source>
        <dbReference type="Proteomes" id="UP000012174"/>
    </source>
</evidence>
<feature type="compositionally biased region" description="Acidic residues" evidence="1">
    <location>
        <begin position="318"/>
        <end position="335"/>
    </location>
</feature>
<evidence type="ECO:0000259" key="2">
    <source>
        <dbReference type="Pfam" id="PF10419"/>
    </source>
</evidence>
<keyword evidence="4" id="KW-1185">Reference proteome</keyword>
<evidence type="ECO:0000313" key="3">
    <source>
        <dbReference type="EMBL" id="EMR66313.1"/>
    </source>
</evidence>
<dbReference type="Gene3D" id="2.60.40.4370">
    <property type="match status" value="1"/>
</dbReference>
<gene>
    <name evidence="3" type="ORF">UCREL1_6714</name>
</gene>
<dbReference type="AlphaFoldDB" id="M7SPD2"/>
<feature type="region of interest" description="Disordered" evidence="1">
    <location>
        <begin position="245"/>
        <end position="383"/>
    </location>
</feature>
<organism evidence="3 4">
    <name type="scientific">Eutypa lata (strain UCR-EL1)</name>
    <name type="common">Grapevine dieback disease fungus</name>
    <name type="synonym">Eutypa armeniacae</name>
    <dbReference type="NCBI Taxonomy" id="1287681"/>
    <lineage>
        <taxon>Eukaryota</taxon>
        <taxon>Fungi</taxon>
        <taxon>Dikarya</taxon>
        <taxon>Ascomycota</taxon>
        <taxon>Pezizomycotina</taxon>
        <taxon>Sordariomycetes</taxon>
        <taxon>Xylariomycetidae</taxon>
        <taxon>Xylariales</taxon>
        <taxon>Diatrypaceae</taxon>
        <taxon>Eutypa</taxon>
    </lineage>
</organism>
<dbReference type="eggNOG" id="ENOG502SV1F">
    <property type="taxonomic scope" value="Eukaryota"/>
</dbReference>
<feature type="domain" description="Transcription factor TFIIIC triple barrel" evidence="2">
    <location>
        <begin position="90"/>
        <end position="172"/>
    </location>
</feature>
<proteinExistence type="predicted"/>
<dbReference type="InterPro" id="IPR019481">
    <property type="entry name" value="TFIIIC_triple_barrel"/>
</dbReference>
<feature type="compositionally biased region" description="Basic and acidic residues" evidence="1">
    <location>
        <begin position="187"/>
        <end position="202"/>
    </location>
</feature>
<protein>
    <recommendedName>
        <fullName evidence="2">Transcription factor TFIIIC triple barrel domain-containing protein</fullName>
    </recommendedName>
</protein>
<evidence type="ECO:0000256" key="1">
    <source>
        <dbReference type="SAM" id="MobiDB-lite"/>
    </source>
</evidence>
<name>M7SPD2_EUTLA</name>
<feature type="compositionally biased region" description="Basic and acidic residues" evidence="1">
    <location>
        <begin position="36"/>
        <end position="48"/>
    </location>
</feature>
<dbReference type="Proteomes" id="UP000012174">
    <property type="component" value="Unassembled WGS sequence"/>
</dbReference>
<dbReference type="EMBL" id="KB706676">
    <property type="protein sequence ID" value="EMR66313.1"/>
    <property type="molecule type" value="Genomic_DNA"/>
</dbReference>
<accession>M7SPD2</accession>
<feature type="region of interest" description="Disordered" evidence="1">
    <location>
        <begin position="174"/>
        <end position="207"/>
    </location>
</feature>